<comment type="caution">
    <text evidence="1">The sequence shown here is derived from an EMBL/GenBank/DDBJ whole genome shotgun (WGS) entry which is preliminary data.</text>
</comment>
<protein>
    <submittedName>
        <fullName evidence="1">Uncharacterized protein</fullName>
    </submittedName>
</protein>
<dbReference type="Proteomes" id="UP000756710">
    <property type="component" value="Unassembled WGS sequence"/>
</dbReference>
<name>A0ABS4N4B1_9ACTN</name>
<proteinExistence type="predicted"/>
<keyword evidence="2" id="KW-1185">Reference proteome</keyword>
<gene>
    <name evidence="1" type="ORF">J2Z30_007290</name>
</gene>
<reference evidence="1 2" key="1">
    <citation type="submission" date="2021-03" db="EMBL/GenBank/DDBJ databases">
        <title>Genomic Encyclopedia of Type Strains, Phase IV (KMG-IV): sequencing the most valuable type-strain genomes for metagenomic binning, comparative biology and taxonomic classification.</title>
        <authorList>
            <person name="Goeker M."/>
        </authorList>
    </citation>
    <scope>NUCLEOTIDE SEQUENCE [LARGE SCALE GENOMIC DNA]</scope>
    <source>
        <strain evidence="1 2">DSM 41954</strain>
    </source>
</reference>
<organism evidence="1 2">
    <name type="scientific">Streptomyces iranensis</name>
    <dbReference type="NCBI Taxonomy" id="576784"/>
    <lineage>
        <taxon>Bacteria</taxon>
        <taxon>Bacillati</taxon>
        <taxon>Actinomycetota</taxon>
        <taxon>Actinomycetes</taxon>
        <taxon>Kitasatosporales</taxon>
        <taxon>Streptomycetaceae</taxon>
        <taxon>Streptomyces</taxon>
        <taxon>Streptomyces violaceusniger group</taxon>
    </lineage>
</organism>
<dbReference type="EMBL" id="JAGGLR010000023">
    <property type="protein sequence ID" value="MBP2066242.1"/>
    <property type="molecule type" value="Genomic_DNA"/>
</dbReference>
<evidence type="ECO:0000313" key="2">
    <source>
        <dbReference type="Proteomes" id="UP000756710"/>
    </source>
</evidence>
<evidence type="ECO:0000313" key="1">
    <source>
        <dbReference type="EMBL" id="MBP2066242.1"/>
    </source>
</evidence>
<accession>A0ABS4N4B1</accession>
<sequence>MLGGPGRGRLCGDAADVQASGVVLEEDQGVQALQAAGVDVEEVAGDQAGGLR</sequence>